<sequence length="622" mass="72060">MSDQKQTNKKQQQKKKSTGGSNVPENLKGMTKEERRQYYQKLHGQKGKPQNKKQSKQQKKPKQQQNTGGSKVPEHLKGMTKEERRQYYQKLREQQNPKQQNKKQSKQQKKPKQQQNTGGSNVPEHLKGMTKEERRQYYQKMREQQNPKQQQNTGGSNVPENLKGMTKGERRKYYQKLREISGEGQESVIQNKKKTQKKQAQKPKKMTKEERKKYYEQLNKQKQQQKKTWNRNYQQGTQKEQKSQNDNQKQTKHTTEMEIQKNQTKPKKTQQLSDPRVRTLTSITSHISSFKRPTTKELGVEFSESVIHPLTIELSLKFSSGRIGGTTGRCIALLNLFKILIMEVTVRARFSEDVVKMLNHNIEYLIKHRQFSYTMFSVIRTVKEWVSRVDSLEIKDAKNKMCSQIDEFLRKHIYDAEEEITEIAWKKIKPGDVILVYANSRVIEKILQKAHENKIPFRVIVVDSRPMNEGKKLLKKLDNYGIKCTFCELNAISYIIKEVTKVFIGVAVILSNGSAVGRIGTAIVAMIAKSSRVPVIVCCPSFKLSKKVQLDSLVSNEHGDPQKVLTTKNSKSVKIQNLPSDMDVVCLLWDVTPINFISLVITEYGLLPPTSMQVLIREFKDF</sequence>
<evidence type="ECO:0000256" key="7">
    <source>
        <dbReference type="ARBA" id="ARBA00044356"/>
    </source>
</evidence>
<accession>A0AAV7YSE5</accession>
<comment type="subcellular location">
    <subcellularLocation>
        <location evidence="1">Cytoplasm</location>
        <location evidence="1">Cytosol</location>
    </subcellularLocation>
</comment>
<keyword evidence="4 11" id="KW-0396">Initiation factor</keyword>
<comment type="similarity">
    <text evidence="2 9">Belongs to the eIF-2B alpha/beta/delta subunits family.</text>
</comment>
<reference evidence="11" key="1">
    <citation type="submission" date="2022-08" db="EMBL/GenBank/DDBJ databases">
        <title>Novel sulphate-reducing endosymbionts in the free-living metamonad Anaeramoeba.</title>
        <authorList>
            <person name="Jerlstrom-Hultqvist J."/>
            <person name="Cepicka I."/>
            <person name="Gallot-Lavallee L."/>
            <person name="Salas-Leiva D."/>
            <person name="Curtis B.A."/>
            <person name="Zahonova K."/>
            <person name="Pipaliya S."/>
            <person name="Dacks J."/>
            <person name="Roger A.J."/>
        </authorList>
    </citation>
    <scope>NUCLEOTIDE SEQUENCE</scope>
    <source>
        <strain evidence="11">Busselton2</strain>
    </source>
</reference>
<feature type="compositionally biased region" description="Basic and acidic residues" evidence="10">
    <location>
        <begin position="124"/>
        <end position="145"/>
    </location>
</feature>
<keyword evidence="5" id="KW-0648">Protein biosynthesis</keyword>
<feature type="compositionally biased region" description="Basic and acidic residues" evidence="10">
    <location>
        <begin position="206"/>
        <end position="215"/>
    </location>
</feature>
<comment type="caution">
    <text evidence="11">The sequence shown here is derived from an EMBL/GenBank/DDBJ whole genome shotgun (WGS) entry which is preliminary data.</text>
</comment>
<name>A0AAV7YSE5_9EUKA</name>
<dbReference type="InterPro" id="IPR037171">
    <property type="entry name" value="NagB/RpiA_transferase-like"/>
</dbReference>
<feature type="compositionally biased region" description="Basic residues" evidence="10">
    <location>
        <begin position="43"/>
        <end position="62"/>
    </location>
</feature>
<evidence type="ECO:0000256" key="6">
    <source>
        <dbReference type="ARBA" id="ARBA00044147"/>
    </source>
</evidence>
<evidence type="ECO:0000313" key="11">
    <source>
        <dbReference type="EMBL" id="KAJ3432706.1"/>
    </source>
</evidence>
<evidence type="ECO:0000256" key="8">
    <source>
        <dbReference type="ARBA" id="ARBA00046432"/>
    </source>
</evidence>
<dbReference type="PANTHER" id="PTHR10233">
    <property type="entry name" value="TRANSLATION INITIATION FACTOR EIF-2B"/>
    <property type="match status" value="1"/>
</dbReference>
<feature type="compositionally biased region" description="Basic and acidic residues" evidence="10">
    <location>
        <begin position="166"/>
        <end position="181"/>
    </location>
</feature>
<dbReference type="Proteomes" id="UP001146793">
    <property type="component" value="Unassembled WGS sequence"/>
</dbReference>
<dbReference type="InterPro" id="IPR000649">
    <property type="entry name" value="IF-2B-related"/>
</dbReference>
<protein>
    <recommendedName>
        <fullName evidence="6">Translation initiation factor eIF2B subunit delta</fullName>
    </recommendedName>
    <alternativeName>
        <fullName evidence="7">eIF2B GDP-GTP exchange factor subunit delta</fullName>
    </alternativeName>
</protein>
<feature type="compositionally biased region" description="Polar residues" evidence="10">
    <location>
        <begin position="146"/>
        <end position="159"/>
    </location>
</feature>
<dbReference type="EMBL" id="JANTQA010000047">
    <property type="protein sequence ID" value="KAJ3432706.1"/>
    <property type="molecule type" value="Genomic_DNA"/>
</dbReference>
<evidence type="ECO:0000256" key="9">
    <source>
        <dbReference type="RuleBase" id="RU003814"/>
    </source>
</evidence>
<dbReference type="AlphaFoldDB" id="A0AAV7YSE5"/>
<feature type="compositionally biased region" description="Basic residues" evidence="10">
    <location>
        <begin position="100"/>
        <end position="112"/>
    </location>
</feature>
<gene>
    <name evidence="11" type="ORF">M0812_21649</name>
</gene>
<feature type="compositionally biased region" description="Basic residues" evidence="10">
    <location>
        <begin position="7"/>
        <end position="17"/>
    </location>
</feature>
<organism evidence="11 12">
    <name type="scientific">Anaeramoeba flamelloides</name>
    <dbReference type="NCBI Taxonomy" id="1746091"/>
    <lineage>
        <taxon>Eukaryota</taxon>
        <taxon>Metamonada</taxon>
        <taxon>Anaeramoebidae</taxon>
        <taxon>Anaeramoeba</taxon>
    </lineage>
</organism>
<dbReference type="Gene3D" id="3.40.50.10470">
    <property type="entry name" value="Translation initiation factor eif-2b, domain 2"/>
    <property type="match status" value="1"/>
</dbReference>
<evidence type="ECO:0000256" key="10">
    <source>
        <dbReference type="SAM" id="MobiDB-lite"/>
    </source>
</evidence>
<proteinExistence type="inferred from homology"/>
<dbReference type="InterPro" id="IPR042529">
    <property type="entry name" value="IF_2B-like_C"/>
</dbReference>
<evidence type="ECO:0000256" key="3">
    <source>
        <dbReference type="ARBA" id="ARBA00022490"/>
    </source>
</evidence>
<evidence type="ECO:0000256" key="2">
    <source>
        <dbReference type="ARBA" id="ARBA00007251"/>
    </source>
</evidence>
<feature type="compositionally biased region" description="Basic and acidic residues" evidence="10">
    <location>
        <begin position="72"/>
        <end position="95"/>
    </location>
</feature>
<evidence type="ECO:0000313" key="12">
    <source>
        <dbReference type="Proteomes" id="UP001146793"/>
    </source>
</evidence>
<evidence type="ECO:0000256" key="1">
    <source>
        <dbReference type="ARBA" id="ARBA00004514"/>
    </source>
</evidence>
<comment type="subunit">
    <text evidence="8">Component of the translation initiation factor 2B (eIF2B) complex which is a heterodecamer of two sets of five different subunits: alpha, beta, gamma, delta and epsilon. Subunits alpha, beta and delta comprise a regulatory subcomplex and subunits epsilon and gamma comprise a catalytic subcomplex. Within the complex, the hexameric regulatory complex resides at the center, with the two heterodimeric catalytic subcomplexes bound on opposite sides.</text>
</comment>
<evidence type="ECO:0000256" key="4">
    <source>
        <dbReference type="ARBA" id="ARBA00022540"/>
    </source>
</evidence>
<feature type="compositionally biased region" description="Polar residues" evidence="10">
    <location>
        <begin position="230"/>
        <end position="248"/>
    </location>
</feature>
<feature type="region of interest" description="Disordered" evidence="10">
    <location>
        <begin position="1"/>
        <end position="277"/>
    </location>
</feature>
<keyword evidence="3" id="KW-0963">Cytoplasm</keyword>
<dbReference type="GO" id="GO:0005829">
    <property type="term" value="C:cytosol"/>
    <property type="evidence" value="ECO:0007669"/>
    <property type="project" value="UniProtKB-SubCell"/>
</dbReference>
<dbReference type="PANTHER" id="PTHR10233:SF14">
    <property type="entry name" value="TRANSLATION INITIATION FACTOR EIF-2B SUBUNIT DELTA"/>
    <property type="match status" value="1"/>
</dbReference>
<dbReference type="GO" id="GO:0003743">
    <property type="term" value="F:translation initiation factor activity"/>
    <property type="evidence" value="ECO:0007669"/>
    <property type="project" value="UniProtKB-KW"/>
</dbReference>
<evidence type="ECO:0000256" key="5">
    <source>
        <dbReference type="ARBA" id="ARBA00022917"/>
    </source>
</evidence>
<dbReference type="SUPFAM" id="SSF100950">
    <property type="entry name" value="NagB/RpiA/CoA transferase-like"/>
    <property type="match status" value="1"/>
</dbReference>
<dbReference type="Pfam" id="PF01008">
    <property type="entry name" value="IF-2B"/>
    <property type="match status" value="1"/>
</dbReference>
<feature type="compositionally biased region" description="Basic residues" evidence="10">
    <location>
        <begin position="191"/>
        <end position="205"/>
    </location>
</feature>